<evidence type="ECO:0000313" key="2">
    <source>
        <dbReference type="Proteomes" id="UP000070092"/>
    </source>
</evidence>
<sequence>MLVSVAARGNSSSSSAPKQEGDVKEITVWAWGPTLTQVAKDFKKETGINVNLVNTGQGDKTWDEFYQDAKKIHTLGDNYYITSDTGGAGFYDSMTWLASATPFSTEGETVTINLTGDPKVKARGIFGDYLGKSYTGNQKLSDGVAALGTGSEGLREGSGLHRQVTFAVKQSGVVMTGIR</sequence>
<dbReference type="Proteomes" id="UP000070092">
    <property type="component" value="Unassembled WGS sequence"/>
</dbReference>
<reference evidence="1 2" key="1">
    <citation type="submission" date="2016-01" db="EMBL/GenBank/DDBJ databases">
        <authorList>
            <person name="Oliw E.H."/>
        </authorList>
    </citation>
    <scope>NUCLEOTIDE SEQUENCE [LARGE SCALE GENOMIC DNA]</scope>
    <source>
        <strain evidence="1 2">MJR8628B</strain>
    </source>
</reference>
<gene>
    <name evidence="1" type="ORF">HMPREF3196_00944</name>
</gene>
<dbReference type="PATRIC" id="fig|1681.53.peg.930"/>
<evidence type="ECO:0000313" key="1">
    <source>
        <dbReference type="EMBL" id="KWZ81480.1"/>
    </source>
</evidence>
<comment type="caution">
    <text evidence="1">The sequence shown here is derived from an EMBL/GenBank/DDBJ whole genome shotgun (WGS) entry which is preliminary data.</text>
</comment>
<protein>
    <submittedName>
        <fullName evidence="1">Uncharacterized protein</fullName>
    </submittedName>
</protein>
<dbReference type="RefSeq" id="WP_229029533.1">
    <property type="nucleotide sequence ID" value="NZ_JADMZN010000002.1"/>
</dbReference>
<organism evidence="1 2">
    <name type="scientific">Bifidobacterium bifidum</name>
    <dbReference type="NCBI Taxonomy" id="1681"/>
    <lineage>
        <taxon>Bacteria</taxon>
        <taxon>Bacillati</taxon>
        <taxon>Actinomycetota</taxon>
        <taxon>Actinomycetes</taxon>
        <taxon>Bifidobacteriales</taxon>
        <taxon>Bifidobacteriaceae</taxon>
        <taxon>Bifidobacterium</taxon>
    </lineage>
</organism>
<name>A0A133KQ05_BIFBI</name>
<accession>A0A133KQ05</accession>
<proteinExistence type="predicted"/>
<dbReference type="Gene3D" id="3.40.190.10">
    <property type="entry name" value="Periplasmic binding protein-like II"/>
    <property type="match status" value="1"/>
</dbReference>
<dbReference type="AlphaFoldDB" id="A0A133KQ05"/>
<dbReference type="EMBL" id="LRPO01000029">
    <property type="protein sequence ID" value="KWZ81480.1"/>
    <property type="molecule type" value="Genomic_DNA"/>
</dbReference>
<dbReference type="SUPFAM" id="SSF53850">
    <property type="entry name" value="Periplasmic binding protein-like II"/>
    <property type="match status" value="1"/>
</dbReference>